<evidence type="ECO:0000313" key="1">
    <source>
        <dbReference type="EMBL" id="CAF4775869.1"/>
    </source>
</evidence>
<keyword evidence="2" id="KW-1185">Reference proteome</keyword>
<proteinExistence type="predicted"/>
<dbReference type="Proteomes" id="UP000663880">
    <property type="component" value="Unassembled WGS sequence"/>
</dbReference>
<protein>
    <submittedName>
        <fullName evidence="1">Uncharacterized protein</fullName>
    </submittedName>
</protein>
<accession>A0A821N0C5</accession>
<sequence length="160" mass="18027">MKLKTLSTFAKHNFQGRHYADRFTEPTGIEPQNKLKIPAQPREPASADTPVRLLDTCVCLLSASIASPKVPLPGSRRQLWTSAGRWTVGSRHRVTYGVCPNPCRDGVRSGWLAASRRHDCGPPPALPYYYFQFLYAPRLTLFTARVITCRANPRRSNINF</sequence>
<name>A0A821N0C5_9NEOP</name>
<evidence type="ECO:0000313" key="2">
    <source>
        <dbReference type="Proteomes" id="UP000663880"/>
    </source>
</evidence>
<gene>
    <name evidence="1" type="ORF">PMACD_LOCUS2072</name>
</gene>
<comment type="caution">
    <text evidence="1">The sequence shown here is derived from an EMBL/GenBank/DDBJ whole genome shotgun (WGS) entry which is preliminary data.</text>
</comment>
<reference evidence="1" key="1">
    <citation type="submission" date="2021-02" db="EMBL/GenBank/DDBJ databases">
        <authorList>
            <person name="Steward A R."/>
        </authorList>
    </citation>
    <scope>NUCLEOTIDE SEQUENCE</scope>
</reference>
<organism evidence="1 2">
    <name type="scientific">Pieris macdunnoughi</name>
    <dbReference type="NCBI Taxonomy" id="345717"/>
    <lineage>
        <taxon>Eukaryota</taxon>
        <taxon>Metazoa</taxon>
        <taxon>Ecdysozoa</taxon>
        <taxon>Arthropoda</taxon>
        <taxon>Hexapoda</taxon>
        <taxon>Insecta</taxon>
        <taxon>Pterygota</taxon>
        <taxon>Neoptera</taxon>
        <taxon>Endopterygota</taxon>
        <taxon>Lepidoptera</taxon>
        <taxon>Glossata</taxon>
        <taxon>Ditrysia</taxon>
        <taxon>Papilionoidea</taxon>
        <taxon>Pieridae</taxon>
        <taxon>Pierinae</taxon>
        <taxon>Pieris</taxon>
    </lineage>
</organism>
<dbReference type="EMBL" id="CAJOBZ010000004">
    <property type="protein sequence ID" value="CAF4775869.1"/>
    <property type="molecule type" value="Genomic_DNA"/>
</dbReference>
<dbReference type="AlphaFoldDB" id="A0A821N0C5"/>